<evidence type="ECO:0000313" key="2">
    <source>
        <dbReference type="Proteomes" id="UP001153331"/>
    </source>
</evidence>
<proteinExistence type="predicted"/>
<dbReference type="EMBL" id="JAPHNI010001268">
    <property type="protein sequence ID" value="KAJ8106110.1"/>
    <property type="molecule type" value="Genomic_DNA"/>
</dbReference>
<gene>
    <name evidence="1" type="ORF">OPT61_g9758</name>
</gene>
<sequence length="452" mass="50350">MAKEFEKLTLRTYTPLSLDMADQIEEWTGTPYTLRDENLLMAQTVHHVTGRPYTALNFGVNKRTTDPAKLRKAFAQAVAEIYAFKHAGLDMDLSKLPNRGVYKRPSWVKDIKLYTTASGELALAFPKYRTAEQFVGLIQDTPEWDAFEAEALEEDELVVEDLQAPVVPDAPAAIPVMDPSTPEYKRAAVVKQDPDKKFDFMSNRPVPRAKPIATPVETTEAPVIDQVLQVEQPVPVQPTHTPSASTPFRHAALETRAQSVTDAITALRKEAHLNAERTASHVNEIMWRHVPLTDNNVKFALFKRLLQLTGSRIPDPLLSSSRTLGDLYGHLRDAAKPAPASLFSALHAEGQYLREKAKTQIATSDSPNHKKKADLGDLLTLGNVELKRSRPTMTERRTKTGMEKVVQYALWERGLESKGRRRGGRRHVDVPVGTPLTQKSAKFLVGKTAQAA</sequence>
<comment type="caution">
    <text evidence="1">The sequence shown here is derived from an EMBL/GenBank/DDBJ whole genome shotgun (WGS) entry which is preliminary data.</text>
</comment>
<dbReference type="Proteomes" id="UP001153331">
    <property type="component" value="Unassembled WGS sequence"/>
</dbReference>
<name>A0ACC2HTA0_9PLEO</name>
<protein>
    <submittedName>
        <fullName evidence="1">Uncharacterized protein</fullName>
    </submittedName>
</protein>
<keyword evidence="2" id="KW-1185">Reference proteome</keyword>
<reference evidence="1" key="1">
    <citation type="submission" date="2022-11" db="EMBL/GenBank/DDBJ databases">
        <title>Genome Sequence of Boeremia exigua.</title>
        <authorList>
            <person name="Buettner E."/>
        </authorList>
    </citation>
    <scope>NUCLEOTIDE SEQUENCE</scope>
    <source>
        <strain evidence="1">CU02</strain>
    </source>
</reference>
<evidence type="ECO:0000313" key="1">
    <source>
        <dbReference type="EMBL" id="KAJ8106110.1"/>
    </source>
</evidence>
<organism evidence="1 2">
    <name type="scientific">Boeremia exigua</name>
    <dbReference type="NCBI Taxonomy" id="749465"/>
    <lineage>
        <taxon>Eukaryota</taxon>
        <taxon>Fungi</taxon>
        <taxon>Dikarya</taxon>
        <taxon>Ascomycota</taxon>
        <taxon>Pezizomycotina</taxon>
        <taxon>Dothideomycetes</taxon>
        <taxon>Pleosporomycetidae</taxon>
        <taxon>Pleosporales</taxon>
        <taxon>Pleosporineae</taxon>
        <taxon>Didymellaceae</taxon>
        <taxon>Boeremia</taxon>
    </lineage>
</organism>
<accession>A0ACC2HTA0</accession>